<accession>A0A7D5M2L3</accession>
<keyword evidence="2" id="KW-0547">Nucleotide-binding</keyword>
<evidence type="ECO:0000256" key="1">
    <source>
        <dbReference type="ARBA" id="ARBA00010638"/>
    </source>
</evidence>
<protein>
    <submittedName>
        <fullName evidence="4">5-formyltetrahydrofolate cyclo-ligase</fullName>
    </submittedName>
</protein>
<dbReference type="RefSeq" id="WP_179360318.1">
    <property type="nucleotide sequence ID" value="NZ_CP026993.1"/>
</dbReference>
<dbReference type="Pfam" id="PF01812">
    <property type="entry name" value="5-FTHF_cyc-lig"/>
    <property type="match status" value="1"/>
</dbReference>
<dbReference type="InterPro" id="IPR002698">
    <property type="entry name" value="FTHF_cligase"/>
</dbReference>
<dbReference type="KEGG" id="ncl:C5F47_06425"/>
<evidence type="ECO:0000313" key="4">
    <source>
        <dbReference type="EMBL" id="QLH03207.1"/>
    </source>
</evidence>
<dbReference type="GO" id="GO:0035999">
    <property type="term" value="P:tetrahydrofolate interconversion"/>
    <property type="evidence" value="ECO:0007669"/>
    <property type="project" value="TreeGrafter"/>
</dbReference>
<dbReference type="SUPFAM" id="SSF100950">
    <property type="entry name" value="NagB/RpiA/CoA transferase-like"/>
    <property type="match status" value="1"/>
</dbReference>
<dbReference type="EMBL" id="CP026993">
    <property type="protein sequence ID" value="QLH03207.1"/>
    <property type="molecule type" value="Genomic_DNA"/>
</dbReference>
<name>A0A7D5M2L3_9ARCH</name>
<keyword evidence="4" id="KW-0436">Ligase</keyword>
<reference evidence="4 5" key="1">
    <citation type="submission" date="2018-02" db="EMBL/GenBank/DDBJ databases">
        <title>Complete genome of Nitrosopumilus cobalaminigenes HCA1.</title>
        <authorList>
            <person name="Qin W."/>
            <person name="Zheng Y."/>
            <person name="Stahl D.A."/>
        </authorList>
    </citation>
    <scope>NUCLEOTIDE SEQUENCE [LARGE SCALE GENOMIC DNA]</scope>
    <source>
        <strain evidence="4 5">HCA1</strain>
    </source>
</reference>
<dbReference type="GO" id="GO:0030272">
    <property type="term" value="F:5-formyltetrahydrofolate cyclo-ligase activity"/>
    <property type="evidence" value="ECO:0007669"/>
    <property type="project" value="TreeGrafter"/>
</dbReference>
<organism evidence="4 5">
    <name type="scientific">Nitrosopumilus cobalaminigenes</name>
    <dbReference type="NCBI Taxonomy" id="1470066"/>
    <lineage>
        <taxon>Archaea</taxon>
        <taxon>Nitrososphaerota</taxon>
        <taxon>Nitrososphaeria</taxon>
        <taxon>Nitrosopumilales</taxon>
        <taxon>Nitrosopumilaceae</taxon>
        <taxon>Nitrosopumilus</taxon>
    </lineage>
</organism>
<comment type="similarity">
    <text evidence="1">Belongs to the 5-formyltetrahydrofolate cyclo-ligase family.</text>
</comment>
<evidence type="ECO:0000256" key="2">
    <source>
        <dbReference type="ARBA" id="ARBA00022741"/>
    </source>
</evidence>
<keyword evidence="5" id="KW-1185">Reference proteome</keyword>
<dbReference type="PIRSF" id="PIRSF006806">
    <property type="entry name" value="FTHF_cligase"/>
    <property type="match status" value="1"/>
</dbReference>
<proteinExistence type="inferred from homology"/>
<sequence>MENNPEKESLRNRLLEQRDNTSFDLMKIISGKIQKKLKKIFAFKNAQKIGVYYPIGSEVFTQDIIQELISQGKDVFLPKVIGEKMEFRKIVDFSSLEQGSFDIMEPKDDCPVDNNLDVILVPTVGISPSGIRLGYGHGFYDKFLAENKTTTISLTYEKQIIKNIPKSDHDIPIDWIVTEDSTIQTQR</sequence>
<dbReference type="PANTHER" id="PTHR23407">
    <property type="entry name" value="ATPASE INHIBITOR/5-FORMYLTETRAHYDROFOLATE CYCLO-LIGASE"/>
    <property type="match status" value="1"/>
</dbReference>
<dbReference type="AlphaFoldDB" id="A0A7D5M2L3"/>
<dbReference type="GO" id="GO:0009396">
    <property type="term" value="P:folic acid-containing compound biosynthetic process"/>
    <property type="evidence" value="ECO:0007669"/>
    <property type="project" value="TreeGrafter"/>
</dbReference>
<dbReference type="PANTHER" id="PTHR23407:SF1">
    <property type="entry name" value="5-FORMYLTETRAHYDROFOLATE CYCLO-LIGASE"/>
    <property type="match status" value="1"/>
</dbReference>
<dbReference type="InterPro" id="IPR024185">
    <property type="entry name" value="FTHF_cligase-like_sf"/>
</dbReference>
<keyword evidence="3" id="KW-0067">ATP-binding</keyword>
<evidence type="ECO:0000256" key="3">
    <source>
        <dbReference type="ARBA" id="ARBA00022840"/>
    </source>
</evidence>
<dbReference type="NCBIfam" id="TIGR02727">
    <property type="entry name" value="MTHFS_bact"/>
    <property type="match status" value="1"/>
</dbReference>
<dbReference type="Proteomes" id="UP000509771">
    <property type="component" value="Chromosome"/>
</dbReference>
<dbReference type="InterPro" id="IPR037171">
    <property type="entry name" value="NagB/RpiA_transferase-like"/>
</dbReference>
<evidence type="ECO:0000313" key="5">
    <source>
        <dbReference type="Proteomes" id="UP000509771"/>
    </source>
</evidence>
<gene>
    <name evidence="4" type="ORF">C5F47_06425</name>
</gene>
<dbReference type="Gene3D" id="3.40.50.10420">
    <property type="entry name" value="NagB/RpiA/CoA transferase-like"/>
    <property type="match status" value="1"/>
</dbReference>
<dbReference type="GO" id="GO:0005524">
    <property type="term" value="F:ATP binding"/>
    <property type="evidence" value="ECO:0007669"/>
    <property type="project" value="UniProtKB-KW"/>
</dbReference>
<dbReference type="OrthoDB" id="18307at2157"/>
<dbReference type="GeneID" id="56059669"/>